<reference evidence="4" key="1">
    <citation type="submission" date="2019-11" db="EMBL/GenBank/DDBJ databases">
        <authorList>
            <person name="Liu Y."/>
            <person name="Hou J."/>
            <person name="Li T.-Q."/>
            <person name="Guan C.-H."/>
            <person name="Wu X."/>
            <person name="Wu H.-Z."/>
            <person name="Ling F."/>
            <person name="Zhang R."/>
            <person name="Shi X.-G."/>
            <person name="Ren J.-P."/>
            <person name="Chen E.-F."/>
            <person name="Sun J.-M."/>
        </authorList>
    </citation>
    <scope>NUCLEOTIDE SEQUENCE</scope>
    <source>
        <strain evidence="4">Adult_tree_wgs_1</strain>
        <tissue evidence="4">Leaves</tissue>
    </source>
</reference>
<evidence type="ECO:0000313" key="5">
    <source>
        <dbReference type="Proteomes" id="UP000626092"/>
    </source>
</evidence>
<dbReference type="AlphaFoldDB" id="A0A834LUB4"/>
<feature type="domain" description="DUF4216" evidence="2">
    <location>
        <begin position="432"/>
        <end position="475"/>
    </location>
</feature>
<name>A0A834LUB4_RHOSS</name>
<comment type="caution">
    <text evidence="4">The sequence shown here is derived from an EMBL/GenBank/DDBJ whole genome shotgun (WGS) entry which is preliminary data.</text>
</comment>
<evidence type="ECO:0000259" key="3">
    <source>
        <dbReference type="Pfam" id="PF13960"/>
    </source>
</evidence>
<dbReference type="Proteomes" id="UP000626092">
    <property type="component" value="Unassembled WGS sequence"/>
</dbReference>
<evidence type="ECO:0000313" key="4">
    <source>
        <dbReference type="EMBL" id="KAF7152665.1"/>
    </source>
</evidence>
<dbReference type="EMBL" id="WJXA01000001">
    <property type="protein sequence ID" value="KAF7152665.1"/>
    <property type="molecule type" value="Genomic_DNA"/>
</dbReference>
<feature type="domain" description="DUF4218" evidence="3">
    <location>
        <begin position="367"/>
        <end position="431"/>
    </location>
</feature>
<proteinExistence type="predicted"/>
<sequence length="531" mass="60128">MECEFPTGSGSATKTQQQHWGMVGGGREQAVTSMFGTDCNKGYEENVVGEEMRFSRTVDVAWSVCSPRAVAVQPKHNNNTGEWSGAAGNKRSSACSGPTVTRAVRRVWLGRRRGGGLYRESEKETQREEEARATFLTFSRTVDVAWSVSFPRAVAVQPKHNNNTGEWSGAALVTNMFGTDGNKGCEESVEKEIKNESGTMKINKGGKRGQSYLIYHISWEELLVRNNLDVLHIIKNIIESLIGTLLDINGKSKDGLNARKDMQDLEIKHDLHPEDRGSRTYLPPTCHTLSKDEKQIFCKRFFDLKVPDGYSSNIGNCVSMDELKVTGLKSHDCHVLMLQLLPVALKGLLPTGPRNAILRLCAFFNRLCQKVIDQEEMASLEDEVVEMLCMLERFFPPSFFDIMVYLTIHLGREAQLCGLVQYRWMYLFKRMEDGFTFVNLHQGQTQYDKDPFILASQAKQVFYSREIESSNWYVVLKAPPRGFYDLKMYEETVDTSSRTQDVSALGMNNDDDDERITNIRGDCKGTWIEDF</sequence>
<dbReference type="PANTHER" id="PTHR48258">
    <property type="entry name" value="DUF4218 DOMAIN-CONTAINING PROTEIN-RELATED"/>
    <property type="match status" value="1"/>
</dbReference>
<organism evidence="4 5">
    <name type="scientific">Rhododendron simsii</name>
    <name type="common">Sims's rhododendron</name>
    <dbReference type="NCBI Taxonomy" id="118357"/>
    <lineage>
        <taxon>Eukaryota</taxon>
        <taxon>Viridiplantae</taxon>
        <taxon>Streptophyta</taxon>
        <taxon>Embryophyta</taxon>
        <taxon>Tracheophyta</taxon>
        <taxon>Spermatophyta</taxon>
        <taxon>Magnoliopsida</taxon>
        <taxon>eudicotyledons</taxon>
        <taxon>Gunneridae</taxon>
        <taxon>Pentapetalae</taxon>
        <taxon>asterids</taxon>
        <taxon>Ericales</taxon>
        <taxon>Ericaceae</taxon>
        <taxon>Ericoideae</taxon>
        <taxon>Rhodoreae</taxon>
        <taxon>Rhododendron</taxon>
    </lineage>
</organism>
<dbReference type="InterPro" id="IPR025452">
    <property type="entry name" value="DUF4218"/>
</dbReference>
<dbReference type="Pfam" id="PF13960">
    <property type="entry name" value="DUF4218"/>
    <property type="match status" value="1"/>
</dbReference>
<feature type="region of interest" description="Disordered" evidence="1">
    <location>
        <begin position="76"/>
        <end position="96"/>
    </location>
</feature>
<dbReference type="OrthoDB" id="1100107at2759"/>
<dbReference type="Pfam" id="PF13952">
    <property type="entry name" value="DUF4216"/>
    <property type="match status" value="1"/>
</dbReference>
<protein>
    <recommendedName>
        <fullName evidence="6">DUF4218 domain-containing protein</fullName>
    </recommendedName>
</protein>
<evidence type="ECO:0008006" key="6">
    <source>
        <dbReference type="Google" id="ProtNLM"/>
    </source>
</evidence>
<gene>
    <name evidence="4" type="ORF">RHSIM_Rhsim01G0043900</name>
</gene>
<accession>A0A834LUB4</accession>
<evidence type="ECO:0000256" key="1">
    <source>
        <dbReference type="SAM" id="MobiDB-lite"/>
    </source>
</evidence>
<evidence type="ECO:0000259" key="2">
    <source>
        <dbReference type="Pfam" id="PF13952"/>
    </source>
</evidence>
<keyword evidence="5" id="KW-1185">Reference proteome</keyword>
<dbReference type="InterPro" id="IPR025312">
    <property type="entry name" value="DUF4216"/>
</dbReference>